<protein>
    <recommendedName>
        <fullName evidence="10">mRNA export factor GLE1</fullName>
    </recommendedName>
    <alternativeName>
        <fullName evidence="12">GLE1 RNA export mediator</fullName>
    </alternativeName>
    <alternativeName>
        <fullName evidence="11">Nucleoporin GLE1</fullName>
    </alternativeName>
</protein>
<keyword evidence="16" id="KW-1185">Reference proteome</keyword>
<dbReference type="InterPro" id="IPR038506">
    <property type="entry name" value="GLE1-like_sf"/>
</dbReference>
<dbReference type="Gene3D" id="1.25.40.510">
    <property type="entry name" value="GLE1-like"/>
    <property type="match status" value="1"/>
</dbReference>
<comment type="similarity">
    <text evidence="2">Belongs to the GLE1 family.</text>
</comment>
<dbReference type="InterPro" id="IPR012476">
    <property type="entry name" value="GLE1"/>
</dbReference>
<evidence type="ECO:0000256" key="6">
    <source>
        <dbReference type="ARBA" id="ARBA00023010"/>
    </source>
</evidence>
<proteinExistence type="inferred from homology"/>
<keyword evidence="8" id="KW-0539">Nucleus</keyword>
<evidence type="ECO:0000256" key="5">
    <source>
        <dbReference type="ARBA" id="ARBA00022927"/>
    </source>
</evidence>
<dbReference type="GO" id="GO:0005737">
    <property type="term" value="C:cytoplasm"/>
    <property type="evidence" value="ECO:0007669"/>
    <property type="project" value="TreeGrafter"/>
</dbReference>
<dbReference type="GO" id="GO:0005543">
    <property type="term" value="F:phospholipid binding"/>
    <property type="evidence" value="ECO:0007669"/>
    <property type="project" value="TreeGrafter"/>
</dbReference>
<keyword evidence="4" id="KW-0509">mRNA transport</keyword>
<evidence type="ECO:0000256" key="2">
    <source>
        <dbReference type="ARBA" id="ARBA00011056"/>
    </source>
</evidence>
<dbReference type="Proteomes" id="UP000735302">
    <property type="component" value="Unassembled WGS sequence"/>
</dbReference>
<dbReference type="AlphaFoldDB" id="A0AAV4BRS3"/>
<dbReference type="GO" id="GO:0015031">
    <property type="term" value="P:protein transport"/>
    <property type="evidence" value="ECO:0007669"/>
    <property type="project" value="UniProtKB-KW"/>
</dbReference>
<feature type="compositionally biased region" description="Basic and acidic residues" evidence="14">
    <location>
        <begin position="196"/>
        <end position="241"/>
    </location>
</feature>
<feature type="region of interest" description="Disordered" evidence="14">
    <location>
        <begin position="195"/>
        <end position="241"/>
    </location>
</feature>
<evidence type="ECO:0000256" key="7">
    <source>
        <dbReference type="ARBA" id="ARBA00023132"/>
    </source>
</evidence>
<organism evidence="15 16">
    <name type="scientific">Plakobranchus ocellatus</name>
    <dbReference type="NCBI Taxonomy" id="259542"/>
    <lineage>
        <taxon>Eukaryota</taxon>
        <taxon>Metazoa</taxon>
        <taxon>Spiralia</taxon>
        <taxon>Lophotrochozoa</taxon>
        <taxon>Mollusca</taxon>
        <taxon>Gastropoda</taxon>
        <taxon>Heterobranchia</taxon>
        <taxon>Euthyneura</taxon>
        <taxon>Panpulmonata</taxon>
        <taxon>Sacoglossa</taxon>
        <taxon>Placobranchoidea</taxon>
        <taxon>Plakobranchidae</taxon>
        <taxon>Plakobranchus</taxon>
    </lineage>
</organism>
<sequence>MPVPQGLRNTPKARLNYNNDASKLKADLDELSPPPLSRNYQETKCSPTLDGSFGLYEDPSVSNRLPKEDPALQPNSFNEENSSHDGHKIISQKVKSPLYYGDLNSSCSNGQEKRIEIYQSAGKLSHMDQYCPSLEERLSSPLSPTYWDANDAIMKKEEEYNNKVEISRLTLCKRYDKHNRDLSNEMKRKSQAVIEMSKHKEEKRRLSMDKKRQEETEEVNKALKSWREKHERHKEKLDSKQREIDKKRVDLEREQKKRQEEFDQRLQKLKSFADLAEESRAKFNQIHDSFPHKTLFPEAIGKWKVMLDKISASLPVQLQRAAQYSSISDELLASFQSHAENSQIVLNNLSKQIVSIESQLKAAAEQKKEEEAKKAEDQKKAENAKKQETEALQDCGVQALSFALKERKSKADLLTQVQATIKGFITSSDPRMKQYRFDLQRAVNTPINAISGVDPDHLRDKLHRLLALLRGQEVRVGGKVVRADQVPEAPLFCQNLIAKMLVKKGEEQVSSLHESAFPIAAVILGLWCEFPMVGSLFLAHLQALCPYVLPYYHTRQEGQSNADYHRTLGYKVEENGTVEEQDKFLRRMSGLMRLYCACLVTAPPPPTPGGATRPPQNQNRFPHPHSLEHGWMWLARSMDQDPHPDVTASLIYDTLVTTGSQLLRQYSIQFIKLVYLLYKQYLPKLKEVAVTSATLGRLEIFLEAALKSGRFPEPDGQLESGFWFS</sequence>
<reference evidence="15 16" key="1">
    <citation type="journal article" date="2021" name="Elife">
        <title>Chloroplast acquisition without the gene transfer in kleptoplastic sea slugs, Plakobranchus ocellatus.</title>
        <authorList>
            <person name="Maeda T."/>
            <person name="Takahashi S."/>
            <person name="Yoshida T."/>
            <person name="Shimamura S."/>
            <person name="Takaki Y."/>
            <person name="Nagai Y."/>
            <person name="Toyoda A."/>
            <person name="Suzuki Y."/>
            <person name="Arimoto A."/>
            <person name="Ishii H."/>
            <person name="Satoh N."/>
            <person name="Nishiyama T."/>
            <person name="Hasebe M."/>
            <person name="Maruyama T."/>
            <person name="Minagawa J."/>
            <person name="Obokata J."/>
            <person name="Shigenobu S."/>
        </authorList>
    </citation>
    <scope>NUCLEOTIDE SEQUENCE [LARGE SCALE GENOMIC DNA]</scope>
</reference>
<comment type="subcellular location">
    <subcellularLocation>
        <location evidence="1">Nucleus</location>
        <location evidence="1">Nuclear pore complex</location>
    </subcellularLocation>
</comment>
<evidence type="ECO:0000256" key="4">
    <source>
        <dbReference type="ARBA" id="ARBA00022816"/>
    </source>
</evidence>
<evidence type="ECO:0000256" key="14">
    <source>
        <dbReference type="SAM" id="MobiDB-lite"/>
    </source>
</evidence>
<comment type="function">
    <text evidence="9">Required for the export of mRNAs containing poly(A) tails from the nucleus into the cytoplasm. May be involved in the terminal step of the mRNA transport through the nuclear pore complex (NPC).</text>
</comment>
<dbReference type="GO" id="GO:0031369">
    <property type="term" value="F:translation initiation factor binding"/>
    <property type="evidence" value="ECO:0007669"/>
    <property type="project" value="TreeGrafter"/>
</dbReference>
<gene>
    <name evidence="15" type="ORF">PoB_004819700</name>
</gene>
<dbReference type="PANTHER" id="PTHR12960">
    <property type="entry name" value="GLE-1-RELATED"/>
    <property type="match status" value="1"/>
</dbReference>
<dbReference type="EMBL" id="BLXT01005274">
    <property type="protein sequence ID" value="GFO21692.1"/>
    <property type="molecule type" value="Genomic_DNA"/>
</dbReference>
<feature type="coiled-coil region" evidence="13">
    <location>
        <begin position="346"/>
        <end position="392"/>
    </location>
</feature>
<evidence type="ECO:0000256" key="13">
    <source>
        <dbReference type="SAM" id="Coils"/>
    </source>
</evidence>
<name>A0AAV4BRS3_9GAST</name>
<dbReference type="Pfam" id="PF07817">
    <property type="entry name" value="GLE1"/>
    <property type="match status" value="1"/>
</dbReference>
<evidence type="ECO:0000256" key="12">
    <source>
        <dbReference type="ARBA" id="ARBA00030897"/>
    </source>
</evidence>
<evidence type="ECO:0000313" key="15">
    <source>
        <dbReference type="EMBL" id="GFO21692.1"/>
    </source>
</evidence>
<evidence type="ECO:0000256" key="9">
    <source>
        <dbReference type="ARBA" id="ARBA00024680"/>
    </source>
</evidence>
<comment type="caution">
    <text evidence="15">The sequence shown here is derived from an EMBL/GenBank/DDBJ whole genome shotgun (WGS) entry which is preliminary data.</text>
</comment>
<evidence type="ECO:0000256" key="1">
    <source>
        <dbReference type="ARBA" id="ARBA00004567"/>
    </source>
</evidence>
<evidence type="ECO:0000256" key="10">
    <source>
        <dbReference type="ARBA" id="ARBA00026227"/>
    </source>
</evidence>
<keyword evidence="13" id="KW-0175">Coiled coil</keyword>
<evidence type="ECO:0000313" key="16">
    <source>
        <dbReference type="Proteomes" id="UP000735302"/>
    </source>
</evidence>
<keyword evidence="3" id="KW-0813">Transport</keyword>
<dbReference type="GO" id="GO:0044614">
    <property type="term" value="C:nuclear pore cytoplasmic filaments"/>
    <property type="evidence" value="ECO:0007669"/>
    <property type="project" value="TreeGrafter"/>
</dbReference>
<feature type="region of interest" description="Disordered" evidence="14">
    <location>
        <begin position="1"/>
        <end position="87"/>
    </location>
</feature>
<dbReference type="GO" id="GO:0000822">
    <property type="term" value="F:inositol hexakisphosphate binding"/>
    <property type="evidence" value="ECO:0007669"/>
    <property type="project" value="TreeGrafter"/>
</dbReference>
<evidence type="ECO:0000256" key="11">
    <source>
        <dbReference type="ARBA" id="ARBA00029983"/>
    </source>
</evidence>
<accession>A0AAV4BRS3</accession>
<evidence type="ECO:0000256" key="3">
    <source>
        <dbReference type="ARBA" id="ARBA00022448"/>
    </source>
</evidence>
<dbReference type="PANTHER" id="PTHR12960:SF0">
    <property type="entry name" value="MRNA EXPORT FACTOR GLE1"/>
    <property type="match status" value="1"/>
</dbReference>
<dbReference type="GO" id="GO:0016973">
    <property type="term" value="P:poly(A)+ mRNA export from nucleus"/>
    <property type="evidence" value="ECO:0007669"/>
    <property type="project" value="InterPro"/>
</dbReference>
<keyword evidence="7" id="KW-0906">Nuclear pore complex</keyword>
<evidence type="ECO:0000256" key="8">
    <source>
        <dbReference type="ARBA" id="ARBA00023242"/>
    </source>
</evidence>
<keyword evidence="5" id="KW-0653">Protein transport</keyword>
<keyword evidence="6" id="KW-0811">Translocation</keyword>